<keyword evidence="2" id="KW-0809">Transit peptide</keyword>
<protein>
    <recommendedName>
        <fullName evidence="6">ATPase</fullName>
    </recommendedName>
</protein>
<dbReference type="RefSeq" id="WP_173584306.1">
    <property type="nucleotide sequence ID" value="NZ_WOTB01000022.1"/>
</dbReference>
<comment type="similarity">
    <text evidence="1">Belongs to the ATP12 family.</text>
</comment>
<dbReference type="Gene3D" id="3.30.2180.10">
    <property type="entry name" value="ATP12-like"/>
    <property type="match status" value="1"/>
</dbReference>
<evidence type="ECO:0000313" key="4">
    <source>
        <dbReference type="EMBL" id="NHN85917.1"/>
    </source>
</evidence>
<evidence type="ECO:0000256" key="2">
    <source>
        <dbReference type="ARBA" id="ARBA00022946"/>
    </source>
</evidence>
<evidence type="ECO:0000313" key="5">
    <source>
        <dbReference type="Proteomes" id="UP000635278"/>
    </source>
</evidence>
<sequence length="253" mass="27463">MTDEIRSPRESDSRRKRFWTNAEVIAGPHGFGVALDGKPVILPGRTPLHVSSKPLAEALAAEWQMAGADDPQKRFGPDALPLTRIAGTMIERVAPDRTHFIATLAAYGKHDLLCYRADDAEPAAALQNYAWQPWLDWLRERHGITLRVTAGMIPIEQSAEALVRLTDLLNSQSDATLAGLGVAVPASGSIVLGLAVAENALDATQAANIASVDERAQMQRWGEDPALLDRIAMMAADITDATRFMKLANNEFC</sequence>
<dbReference type="Proteomes" id="UP000635278">
    <property type="component" value="Unassembled WGS sequence"/>
</dbReference>
<dbReference type="PANTHER" id="PTHR21013">
    <property type="entry name" value="ATP SYNTHASE MITOCHONDRIAL F1 COMPLEX ASSEMBLY FACTOR 2/ATP12 PROTEIN, MITOCHONDRIAL PRECURSOR"/>
    <property type="match status" value="1"/>
</dbReference>
<keyword evidence="3" id="KW-0143">Chaperone</keyword>
<evidence type="ECO:0008006" key="6">
    <source>
        <dbReference type="Google" id="ProtNLM"/>
    </source>
</evidence>
<proteinExistence type="inferred from homology"/>
<dbReference type="SUPFAM" id="SSF160909">
    <property type="entry name" value="ATP12-like"/>
    <property type="match status" value="1"/>
</dbReference>
<organism evidence="4 5">
    <name type="scientific">Acetobacter musti</name>
    <dbReference type="NCBI Taxonomy" id="864732"/>
    <lineage>
        <taxon>Bacteria</taxon>
        <taxon>Pseudomonadati</taxon>
        <taxon>Pseudomonadota</taxon>
        <taxon>Alphaproteobacteria</taxon>
        <taxon>Acetobacterales</taxon>
        <taxon>Acetobacteraceae</taxon>
        <taxon>Acetobacter</taxon>
    </lineage>
</organism>
<dbReference type="Pfam" id="PF07542">
    <property type="entry name" value="ATP12"/>
    <property type="match status" value="1"/>
</dbReference>
<accession>A0ABX0JSY4</accession>
<evidence type="ECO:0000256" key="1">
    <source>
        <dbReference type="ARBA" id="ARBA00008231"/>
    </source>
</evidence>
<keyword evidence="5" id="KW-1185">Reference proteome</keyword>
<name>A0ABX0JSY4_9PROT</name>
<dbReference type="PANTHER" id="PTHR21013:SF10">
    <property type="entry name" value="ATP SYNTHASE MITOCHONDRIAL F1 COMPLEX ASSEMBLY FACTOR 2"/>
    <property type="match status" value="1"/>
</dbReference>
<dbReference type="InterPro" id="IPR023335">
    <property type="entry name" value="ATP12_ortho_dom_sf"/>
</dbReference>
<reference evidence="4 5" key="1">
    <citation type="journal article" date="2020" name="Int. J. Syst. Evol. Microbiol.">
        <title>Novel acetic acid bacteria from cider fermentations: Acetobacter conturbans sp. nov. and Acetobacter fallax sp. nov.</title>
        <authorList>
            <person name="Sombolestani A.S."/>
            <person name="Cleenwerck I."/>
            <person name="Cnockaert M."/>
            <person name="Borremans W."/>
            <person name="Wieme A.D."/>
            <person name="De Vuyst L."/>
            <person name="Vandamme P."/>
        </authorList>
    </citation>
    <scope>NUCLEOTIDE SEQUENCE [LARGE SCALE GENOMIC DNA]</scope>
    <source>
        <strain evidence="4 5">LMG 30640</strain>
    </source>
</reference>
<dbReference type="InterPro" id="IPR011419">
    <property type="entry name" value="ATP12_ATP_synth-F1-assembly"/>
</dbReference>
<evidence type="ECO:0000256" key="3">
    <source>
        <dbReference type="ARBA" id="ARBA00023186"/>
    </source>
</evidence>
<dbReference type="Gene3D" id="1.10.3580.10">
    <property type="entry name" value="ATP12 ATPase"/>
    <property type="match status" value="1"/>
</dbReference>
<comment type="caution">
    <text evidence="4">The sequence shown here is derived from an EMBL/GenBank/DDBJ whole genome shotgun (WGS) entry which is preliminary data.</text>
</comment>
<dbReference type="InterPro" id="IPR042272">
    <property type="entry name" value="ATP12_ATP_synth-F1-assembly_N"/>
</dbReference>
<dbReference type="EMBL" id="WOTB01000022">
    <property type="protein sequence ID" value="NHN85917.1"/>
    <property type="molecule type" value="Genomic_DNA"/>
</dbReference>
<gene>
    <name evidence="4" type="ORF">GOB93_14885</name>
</gene>